<name>A0A060VWR9_ONCMY</name>
<protein>
    <submittedName>
        <fullName evidence="2">Uncharacterized protein</fullName>
    </submittedName>
</protein>
<dbReference type="GO" id="GO:0010753">
    <property type="term" value="P:positive regulation of cGMP-mediated signaling"/>
    <property type="evidence" value="ECO:0007669"/>
    <property type="project" value="TreeGrafter"/>
</dbReference>
<proteinExistence type="predicted"/>
<dbReference type="PaxDb" id="8022-A0A060VWR9"/>
<dbReference type="Proteomes" id="UP000193380">
    <property type="component" value="Unassembled WGS sequence"/>
</dbReference>
<dbReference type="AlphaFoldDB" id="A0A060VWR9"/>
<accession>A0A060VWR9</accession>
<feature type="coiled-coil region" evidence="1">
    <location>
        <begin position="97"/>
        <end position="142"/>
    </location>
</feature>
<reference evidence="2" key="2">
    <citation type="submission" date="2014-03" db="EMBL/GenBank/DDBJ databases">
        <authorList>
            <person name="Genoscope - CEA"/>
        </authorList>
    </citation>
    <scope>NUCLEOTIDE SEQUENCE</scope>
</reference>
<dbReference type="STRING" id="8022.A0A060VWR9"/>
<evidence type="ECO:0000256" key="1">
    <source>
        <dbReference type="SAM" id="Coils"/>
    </source>
</evidence>
<gene>
    <name evidence="2" type="ORF">GSONMT00079590001</name>
</gene>
<organism evidence="2 3">
    <name type="scientific">Oncorhynchus mykiss</name>
    <name type="common">Rainbow trout</name>
    <name type="synonym">Salmo gairdneri</name>
    <dbReference type="NCBI Taxonomy" id="8022"/>
    <lineage>
        <taxon>Eukaryota</taxon>
        <taxon>Metazoa</taxon>
        <taxon>Chordata</taxon>
        <taxon>Craniata</taxon>
        <taxon>Vertebrata</taxon>
        <taxon>Euteleostomi</taxon>
        <taxon>Actinopterygii</taxon>
        <taxon>Neopterygii</taxon>
        <taxon>Teleostei</taxon>
        <taxon>Protacanthopterygii</taxon>
        <taxon>Salmoniformes</taxon>
        <taxon>Salmonidae</taxon>
        <taxon>Salmoninae</taxon>
        <taxon>Oncorhynchus</taxon>
    </lineage>
</organism>
<dbReference type="PANTHER" id="PTHR46251:SF5">
    <property type="entry name" value="RUN DOMAIN-CONTAINING PROTEIN 3A"/>
    <property type="match status" value="1"/>
</dbReference>
<evidence type="ECO:0000313" key="3">
    <source>
        <dbReference type="Proteomes" id="UP000193380"/>
    </source>
</evidence>
<evidence type="ECO:0000313" key="2">
    <source>
        <dbReference type="EMBL" id="CDQ59302.1"/>
    </source>
</evidence>
<reference evidence="2" key="1">
    <citation type="journal article" date="2014" name="Nat. Commun.">
        <title>The rainbow trout genome provides novel insights into evolution after whole-genome duplication in vertebrates.</title>
        <authorList>
            <person name="Berthelot C."/>
            <person name="Brunet F."/>
            <person name="Chalopin D."/>
            <person name="Juanchich A."/>
            <person name="Bernard M."/>
            <person name="Noel B."/>
            <person name="Bento P."/>
            <person name="Da Silva C."/>
            <person name="Labadie K."/>
            <person name="Alberti A."/>
            <person name="Aury J.M."/>
            <person name="Louis A."/>
            <person name="Dehais P."/>
            <person name="Bardou P."/>
            <person name="Montfort J."/>
            <person name="Klopp C."/>
            <person name="Cabau C."/>
            <person name="Gaspin C."/>
            <person name="Thorgaard G.H."/>
            <person name="Boussaha M."/>
            <person name="Quillet E."/>
            <person name="Guyomard R."/>
            <person name="Galiana D."/>
            <person name="Bobe J."/>
            <person name="Volff J.N."/>
            <person name="Genet C."/>
            <person name="Wincker P."/>
            <person name="Jaillon O."/>
            <person name="Roest Crollius H."/>
            <person name="Guiguen Y."/>
        </authorList>
    </citation>
    <scope>NUCLEOTIDE SEQUENCE [LARGE SCALE GENOMIC DNA]</scope>
</reference>
<dbReference type="EMBL" id="FR904322">
    <property type="protein sequence ID" value="CDQ59302.1"/>
    <property type="molecule type" value="Genomic_DNA"/>
</dbReference>
<dbReference type="PANTHER" id="PTHR46251">
    <property type="entry name" value="RUN DOMAIN-CONTAINING 3 PROTEIN RUNDC3"/>
    <property type="match status" value="1"/>
</dbReference>
<keyword evidence="1" id="KW-0175">Coiled coil</keyword>
<dbReference type="InterPro" id="IPR047340">
    <property type="entry name" value="RUNDC3A_B"/>
</dbReference>
<sequence length="261" mass="29461">MFNPGLGLIWVRETGPILHSINRPIIVICCCLCSYDYLSDDDDDRRSIDSSTSDDSVPEHPYVPLVTDEESWANKCRKMEQRFKIVYAQKGYLEELVRLRESQLTNVETENKELNARLVELEEQSQQEKRELEAIVLELQEQLTSLIPCDSNILAKNLSIPLVNQWQQPYNNHDDGKLFRRRSFPSTELLSVVSLDSDSQNTAGQQNGEAWCTADKDYTPSMMVLCGSLNSLPSCKSLASLKSSECLVHISTDNSPALSPS</sequence>